<feature type="compositionally biased region" description="Polar residues" evidence="1">
    <location>
        <begin position="99"/>
        <end position="110"/>
    </location>
</feature>
<feature type="compositionally biased region" description="Polar residues" evidence="1">
    <location>
        <begin position="128"/>
        <end position="137"/>
    </location>
</feature>
<dbReference type="EMBL" id="JAACNO010001745">
    <property type="protein sequence ID" value="KAF4138009.1"/>
    <property type="molecule type" value="Genomic_DNA"/>
</dbReference>
<feature type="compositionally biased region" description="Basic and acidic residues" evidence="1">
    <location>
        <begin position="140"/>
        <end position="152"/>
    </location>
</feature>
<sequence>METLYALAVELVACFGFMCLLFNVLLPVLAFVLRLVAVDVPREWRKWQLHRAQQHELRRLQHRVDVLTHRKQTEEQETRRRARKSSAKKRQQVDETSQRDVQGNGNNGSSSKREIDSSPRQQHRRLSIHSTAKTQPATGARERLRTRELEEL</sequence>
<keyword evidence="5" id="KW-1185">Reference proteome</keyword>
<organism evidence="3 5">
    <name type="scientific">Phytophthora infestans</name>
    <name type="common">Potato late blight agent</name>
    <name type="synonym">Botrytis infestans</name>
    <dbReference type="NCBI Taxonomy" id="4787"/>
    <lineage>
        <taxon>Eukaryota</taxon>
        <taxon>Sar</taxon>
        <taxon>Stramenopiles</taxon>
        <taxon>Oomycota</taxon>
        <taxon>Peronosporomycetes</taxon>
        <taxon>Peronosporales</taxon>
        <taxon>Peronosporaceae</taxon>
        <taxon>Phytophthora</taxon>
    </lineage>
</organism>
<feature type="compositionally biased region" description="Basic residues" evidence="1">
    <location>
        <begin position="80"/>
        <end position="90"/>
    </location>
</feature>
<feature type="compositionally biased region" description="Basic and acidic residues" evidence="1">
    <location>
        <begin position="60"/>
        <end position="79"/>
    </location>
</feature>
<name>A0A833WIG2_PHYIN</name>
<protein>
    <recommendedName>
        <fullName evidence="6">Transmembrane protein</fullName>
    </recommendedName>
</protein>
<evidence type="ECO:0000313" key="4">
    <source>
        <dbReference type="EMBL" id="KAF4138009.1"/>
    </source>
</evidence>
<proteinExistence type="predicted"/>
<dbReference type="AlphaFoldDB" id="A0A833WIG2"/>
<evidence type="ECO:0000313" key="5">
    <source>
        <dbReference type="Proteomes" id="UP000602510"/>
    </source>
</evidence>
<feature type="region of interest" description="Disordered" evidence="1">
    <location>
        <begin position="60"/>
        <end position="152"/>
    </location>
</feature>
<dbReference type="Proteomes" id="UP000602510">
    <property type="component" value="Unassembled WGS sequence"/>
</dbReference>
<feature type="transmembrane region" description="Helical" evidence="2">
    <location>
        <begin position="6"/>
        <end position="36"/>
    </location>
</feature>
<evidence type="ECO:0000256" key="2">
    <source>
        <dbReference type="SAM" id="Phobius"/>
    </source>
</evidence>
<evidence type="ECO:0000256" key="1">
    <source>
        <dbReference type="SAM" id="MobiDB-lite"/>
    </source>
</evidence>
<dbReference type="Proteomes" id="UP000704712">
    <property type="component" value="Unassembled WGS sequence"/>
</dbReference>
<keyword evidence="2" id="KW-0812">Transmembrane</keyword>
<keyword evidence="2" id="KW-1133">Transmembrane helix</keyword>
<evidence type="ECO:0000313" key="3">
    <source>
        <dbReference type="EMBL" id="KAF4042262.1"/>
    </source>
</evidence>
<accession>A0A833WIG2</accession>
<reference evidence="3" key="1">
    <citation type="submission" date="2020-04" db="EMBL/GenBank/DDBJ databases">
        <title>Hybrid Assembly of Korean Phytophthora infestans isolates.</title>
        <authorList>
            <person name="Prokchorchik M."/>
            <person name="Lee Y."/>
            <person name="Seo J."/>
            <person name="Cho J.-H."/>
            <person name="Park Y.-E."/>
            <person name="Jang D.-C."/>
            <person name="Im J.-S."/>
            <person name="Choi J.-G."/>
            <person name="Park H.-J."/>
            <person name="Lee G.-B."/>
            <person name="Lee Y.-G."/>
            <person name="Hong S.-Y."/>
            <person name="Cho K."/>
            <person name="Sohn K.H."/>
        </authorList>
    </citation>
    <scope>NUCLEOTIDE SEQUENCE</scope>
    <source>
        <strain evidence="3">KR_1_A1</strain>
        <strain evidence="4">KR_2_A2</strain>
    </source>
</reference>
<comment type="caution">
    <text evidence="3">The sequence shown here is derived from an EMBL/GenBank/DDBJ whole genome shotgun (WGS) entry which is preliminary data.</text>
</comment>
<gene>
    <name evidence="3" type="ORF">GN244_ATG05632</name>
    <name evidence="4" type="ORF">GN958_ATG12962</name>
</gene>
<evidence type="ECO:0008006" key="6">
    <source>
        <dbReference type="Google" id="ProtNLM"/>
    </source>
</evidence>
<dbReference type="EMBL" id="WSZM01000106">
    <property type="protein sequence ID" value="KAF4042262.1"/>
    <property type="molecule type" value="Genomic_DNA"/>
</dbReference>
<keyword evidence="2" id="KW-0472">Membrane</keyword>